<feature type="region of interest" description="Disordered" evidence="1">
    <location>
        <begin position="118"/>
        <end position="148"/>
    </location>
</feature>
<accession>A0ABD3QE50</accession>
<dbReference type="InterPro" id="IPR041489">
    <property type="entry name" value="PDZ_6"/>
</dbReference>
<comment type="caution">
    <text evidence="3">The sequence shown here is derived from an EMBL/GenBank/DDBJ whole genome shotgun (WGS) entry which is preliminary data.</text>
</comment>
<keyword evidence="4" id="KW-1185">Reference proteome</keyword>
<dbReference type="InterPro" id="IPR036034">
    <property type="entry name" value="PDZ_sf"/>
</dbReference>
<feature type="region of interest" description="Disordered" evidence="1">
    <location>
        <begin position="68"/>
        <end position="104"/>
    </location>
</feature>
<feature type="compositionally biased region" description="Basic residues" evidence="1">
    <location>
        <begin position="379"/>
        <end position="397"/>
    </location>
</feature>
<feature type="compositionally biased region" description="Polar residues" evidence="1">
    <location>
        <begin position="79"/>
        <end position="99"/>
    </location>
</feature>
<feature type="region of interest" description="Disordered" evidence="1">
    <location>
        <begin position="296"/>
        <end position="397"/>
    </location>
</feature>
<dbReference type="EMBL" id="JALLPJ020000241">
    <property type="protein sequence ID" value="KAL3797751.1"/>
    <property type="molecule type" value="Genomic_DNA"/>
</dbReference>
<feature type="region of interest" description="Disordered" evidence="1">
    <location>
        <begin position="1"/>
        <end position="44"/>
    </location>
</feature>
<evidence type="ECO:0000313" key="4">
    <source>
        <dbReference type="Proteomes" id="UP001530400"/>
    </source>
</evidence>
<name>A0ABD3QE50_9STRA</name>
<evidence type="ECO:0000313" key="3">
    <source>
        <dbReference type="EMBL" id="KAL3797751.1"/>
    </source>
</evidence>
<proteinExistence type="predicted"/>
<feature type="compositionally biased region" description="Basic and acidic residues" evidence="1">
    <location>
        <begin position="7"/>
        <end position="17"/>
    </location>
</feature>
<organism evidence="3 4">
    <name type="scientific">Cyclotella atomus</name>
    <dbReference type="NCBI Taxonomy" id="382360"/>
    <lineage>
        <taxon>Eukaryota</taxon>
        <taxon>Sar</taxon>
        <taxon>Stramenopiles</taxon>
        <taxon>Ochrophyta</taxon>
        <taxon>Bacillariophyta</taxon>
        <taxon>Coscinodiscophyceae</taxon>
        <taxon>Thalassiosirophycidae</taxon>
        <taxon>Stephanodiscales</taxon>
        <taxon>Stephanodiscaceae</taxon>
        <taxon>Cyclotella</taxon>
    </lineage>
</organism>
<reference evidence="3 4" key="1">
    <citation type="submission" date="2024-10" db="EMBL/GenBank/DDBJ databases">
        <title>Updated reference genomes for cyclostephanoid diatoms.</title>
        <authorList>
            <person name="Roberts W.R."/>
            <person name="Alverson A.J."/>
        </authorList>
    </citation>
    <scope>NUCLEOTIDE SEQUENCE [LARGE SCALE GENOMIC DNA]</scope>
    <source>
        <strain evidence="3 4">AJA010-31</strain>
    </source>
</reference>
<dbReference type="Gene3D" id="2.30.42.10">
    <property type="match status" value="1"/>
</dbReference>
<protein>
    <recommendedName>
        <fullName evidence="2">PDZ domain-containing protein</fullName>
    </recommendedName>
</protein>
<feature type="compositionally biased region" description="Basic and acidic residues" evidence="1">
    <location>
        <begin position="126"/>
        <end position="135"/>
    </location>
</feature>
<dbReference type="SUPFAM" id="SSF50156">
    <property type="entry name" value="PDZ domain-like"/>
    <property type="match status" value="1"/>
</dbReference>
<evidence type="ECO:0000259" key="2">
    <source>
        <dbReference type="PROSITE" id="PS50106"/>
    </source>
</evidence>
<dbReference type="Pfam" id="PF17820">
    <property type="entry name" value="PDZ_6"/>
    <property type="match status" value="1"/>
</dbReference>
<feature type="compositionally biased region" description="Low complexity" evidence="1">
    <location>
        <begin position="347"/>
        <end position="358"/>
    </location>
</feature>
<feature type="domain" description="PDZ" evidence="2">
    <location>
        <begin position="197"/>
        <end position="277"/>
    </location>
</feature>
<feature type="compositionally biased region" description="Low complexity" evidence="1">
    <location>
        <begin position="323"/>
        <end position="338"/>
    </location>
</feature>
<feature type="compositionally biased region" description="Polar residues" evidence="1">
    <location>
        <begin position="18"/>
        <end position="39"/>
    </location>
</feature>
<dbReference type="Proteomes" id="UP001530400">
    <property type="component" value="Unassembled WGS sequence"/>
</dbReference>
<evidence type="ECO:0000256" key="1">
    <source>
        <dbReference type="SAM" id="MobiDB-lite"/>
    </source>
</evidence>
<dbReference type="AlphaFoldDB" id="A0ABD3QE50"/>
<sequence length="397" mass="43323">MKSVHYQSDEDTYHTNEESTAGSSFKSNRSGVTPEQQQEQAKELNLLDHVAGLAASLGGLFSSPTNAAAAAKEHDDKSLSASTDQDDNTYGQSTLPSQDNTEKSDDWFGYMEKVLFPTQEETDYPDAERSVHTESEYTESQYSESQAVSSRYTYDDYADEDEDEAYLLQQALASARAVHHIHGVEYDENQEIDVMTDVKFHVANVKLPLGLLFQEHEIGAWVSRVVPDGNGARKGVQYGDQLASINGKSAVHASIDEVAATISRTPKNTSVELTFLRYIGPLKPVPGAIIQEGFEVTDSSVNKRPPPRPPKTKPMSPAKSKSRFFTKSPPPSSKSSSSGNLSGTARSPKTTSSPTSPSKKTEDAANVDAEAGESNSRSIQKKKIKALGKMMSFKKKK</sequence>
<gene>
    <name evidence="3" type="ORF">ACHAWO_011221</name>
</gene>
<dbReference type="InterPro" id="IPR001478">
    <property type="entry name" value="PDZ"/>
</dbReference>
<dbReference type="SMART" id="SM00228">
    <property type="entry name" value="PDZ"/>
    <property type="match status" value="1"/>
</dbReference>
<dbReference type="PROSITE" id="PS50106">
    <property type="entry name" value="PDZ"/>
    <property type="match status" value="1"/>
</dbReference>